<dbReference type="Proteomes" id="UP000562254">
    <property type="component" value="Unassembled WGS sequence"/>
</dbReference>
<accession>A0A840XM76</accession>
<reference evidence="2 3" key="1">
    <citation type="submission" date="2020-08" db="EMBL/GenBank/DDBJ databases">
        <title>Genomic Encyclopedia of Type Strains, Phase IV (KMG-IV): sequencing the most valuable type-strain genomes for metagenomic binning, comparative biology and taxonomic classification.</title>
        <authorList>
            <person name="Goeker M."/>
        </authorList>
    </citation>
    <scope>NUCLEOTIDE SEQUENCE [LARGE SCALE GENOMIC DNA]</scope>
    <source>
        <strain evidence="2 3">DSM 25895</strain>
    </source>
</reference>
<keyword evidence="1" id="KW-1133">Transmembrane helix</keyword>
<dbReference type="RefSeq" id="WP_184483741.1">
    <property type="nucleotide sequence ID" value="NZ_JAAEDJ010000036.1"/>
</dbReference>
<keyword evidence="1" id="KW-0472">Membrane</keyword>
<gene>
    <name evidence="2" type="ORF">FHS88_001820</name>
</gene>
<evidence type="ECO:0000313" key="3">
    <source>
        <dbReference type="Proteomes" id="UP000562254"/>
    </source>
</evidence>
<evidence type="ECO:0000313" key="2">
    <source>
        <dbReference type="EMBL" id="MBB5689695.1"/>
    </source>
</evidence>
<organism evidence="2 3">
    <name type="scientific">Neoroseomonas alkaliterrae</name>
    <dbReference type="NCBI Taxonomy" id="1452450"/>
    <lineage>
        <taxon>Bacteria</taxon>
        <taxon>Pseudomonadati</taxon>
        <taxon>Pseudomonadota</taxon>
        <taxon>Alphaproteobacteria</taxon>
        <taxon>Acetobacterales</taxon>
        <taxon>Acetobacteraceae</taxon>
        <taxon>Neoroseomonas</taxon>
    </lineage>
</organism>
<dbReference type="InterPro" id="IPR007047">
    <property type="entry name" value="Flp_Fap"/>
</dbReference>
<dbReference type="Pfam" id="PF04964">
    <property type="entry name" value="Flp_Fap"/>
    <property type="match status" value="1"/>
</dbReference>
<dbReference type="AlphaFoldDB" id="A0A840XM76"/>
<comment type="caution">
    <text evidence="2">The sequence shown here is derived from an EMBL/GenBank/DDBJ whole genome shotgun (WGS) entry which is preliminary data.</text>
</comment>
<name>A0A840XM76_9PROT</name>
<keyword evidence="1" id="KW-0812">Transmembrane</keyword>
<protein>
    <submittedName>
        <fullName evidence="2">Pilus assembly protein Flp/PilA</fullName>
    </submittedName>
</protein>
<sequence length="61" mass="6234">MVKTTLMRLAALKADTRGVTAMEYGLIAAFIAVAIIGGLTLLGGNLDAMLNGIAAKFVSPP</sequence>
<dbReference type="EMBL" id="JACIJE010000004">
    <property type="protein sequence ID" value="MBB5689695.1"/>
    <property type="molecule type" value="Genomic_DNA"/>
</dbReference>
<keyword evidence="3" id="KW-1185">Reference proteome</keyword>
<evidence type="ECO:0000256" key="1">
    <source>
        <dbReference type="SAM" id="Phobius"/>
    </source>
</evidence>
<feature type="transmembrane region" description="Helical" evidence="1">
    <location>
        <begin position="21"/>
        <end position="42"/>
    </location>
</feature>
<proteinExistence type="predicted"/>